<reference evidence="1" key="1">
    <citation type="submission" date="2020-05" db="EMBL/GenBank/DDBJ databases">
        <authorList>
            <person name="Rincon C."/>
            <person name="Sanders R I."/>
            <person name="Robbins C."/>
            <person name="Chaturvedi A."/>
        </authorList>
    </citation>
    <scope>NUCLEOTIDE SEQUENCE</scope>
    <source>
        <strain evidence="1">CHB12</strain>
    </source>
</reference>
<comment type="caution">
    <text evidence="1">The sequence shown here is derived from an EMBL/GenBank/DDBJ whole genome shotgun (WGS) entry which is preliminary data.</text>
</comment>
<evidence type="ECO:0008006" key="3">
    <source>
        <dbReference type="Google" id="ProtNLM"/>
    </source>
</evidence>
<organism evidence="1 2">
    <name type="scientific">Rhizophagus irregularis</name>
    <dbReference type="NCBI Taxonomy" id="588596"/>
    <lineage>
        <taxon>Eukaryota</taxon>
        <taxon>Fungi</taxon>
        <taxon>Fungi incertae sedis</taxon>
        <taxon>Mucoromycota</taxon>
        <taxon>Glomeromycotina</taxon>
        <taxon>Glomeromycetes</taxon>
        <taxon>Glomerales</taxon>
        <taxon>Glomeraceae</taxon>
        <taxon>Rhizophagus</taxon>
    </lineage>
</organism>
<proteinExistence type="predicted"/>
<evidence type="ECO:0000313" key="1">
    <source>
        <dbReference type="EMBL" id="CAB5361228.1"/>
    </source>
</evidence>
<dbReference type="OrthoDB" id="2266637at2759"/>
<evidence type="ECO:0000313" key="2">
    <source>
        <dbReference type="Proteomes" id="UP000684084"/>
    </source>
</evidence>
<dbReference type="Proteomes" id="UP000684084">
    <property type="component" value="Unassembled WGS sequence"/>
</dbReference>
<dbReference type="EMBL" id="CAGKOT010000016">
    <property type="protein sequence ID" value="CAB5361228.1"/>
    <property type="molecule type" value="Genomic_DNA"/>
</dbReference>
<protein>
    <recommendedName>
        <fullName evidence="3">Tc1-like transposase DDE domain-containing protein</fullName>
    </recommendedName>
</protein>
<sequence length="83" mass="9526">MNAYPGPYSVLVLDNASIHKGQHLLDICNAKGIEQAFFYIKNHLRQNRHWIKSMQNPIQGLDFACMTINKNLSKACFEHSGYM</sequence>
<name>A0A915Z3I7_9GLOM</name>
<accession>A0A915Z3I7</accession>
<gene>
    <name evidence="1" type="ORF">CHRIB12_LOCUS8529</name>
</gene>
<dbReference type="AlphaFoldDB" id="A0A915Z3I7"/>